<proteinExistence type="predicted"/>
<keyword evidence="3" id="KW-1185">Reference proteome</keyword>
<reference evidence="2" key="1">
    <citation type="submission" date="2023-08" db="EMBL/GenBank/DDBJ databases">
        <authorList>
            <person name="Audoor S."/>
            <person name="Bilcke G."/>
        </authorList>
    </citation>
    <scope>NUCLEOTIDE SEQUENCE</scope>
</reference>
<evidence type="ECO:0000313" key="3">
    <source>
        <dbReference type="Proteomes" id="UP001295423"/>
    </source>
</evidence>
<dbReference type="EMBL" id="CAKOGP040001898">
    <property type="protein sequence ID" value="CAJ1955842.1"/>
    <property type="molecule type" value="Genomic_DNA"/>
</dbReference>
<dbReference type="Proteomes" id="UP001295423">
    <property type="component" value="Unassembled WGS sequence"/>
</dbReference>
<name>A0AAD2FXU1_9STRA</name>
<evidence type="ECO:0000313" key="2">
    <source>
        <dbReference type="EMBL" id="CAJ1955842.1"/>
    </source>
</evidence>
<gene>
    <name evidence="2" type="ORF">CYCCA115_LOCUS15949</name>
</gene>
<evidence type="ECO:0000256" key="1">
    <source>
        <dbReference type="SAM" id="MobiDB-lite"/>
    </source>
</evidence>
<comment type="caution">
    <text evidence="2">The sequence shown here is derived from an EMBL/GenBank/DDBJ whole genome shotgun (WGS) entry which is preliminary data.</text>
</comment>
<dbReference type="AlphaFoldDB" id="A0AAD2FXU1"/>
<organism evidence="2 3">
    <name type="scientific">Cylindrotheca closterium</name>
    <dbReference type="NCBI Taxonomy" id="2856"/>
    <lineage>
        <taxon>Eukaryota</taxon>
        <taxon>Sar</taxon>
        <taxon>Stramenopiles</taxon>
        <taxon>Ochrophyta</taxon>
        <taxon>Bacillariophyta</taxon>
        <taxon>Bacillariophyceae</taxon>
        <taxon>Bacillariophycidae</taxon>
        <taxon>Bacillariales</taxon>
        <taxon>Bacillariaceae</taxon>
        <taxon>Cylindrotheca</taxon>
    </lineage>
</organism>
<accession>A0AAD2FXU1</accession>
<sequence>MDTGIVLEKSKKERTKSFCTFCGIHSAVNVLKAKEKRKPTVKSSFLFSSETCCRGNFSCDRLCAERIQVGLKTAMPKEAYNACLKHKNNYVAVLDAFANQEDPKASCDFPRGVCCPSCSILDVGSTAAAVDEAPTTTANGKEKRKKKKRKRRKAHDGGNVFDQIYKMEQRTTTDSTKKNAFSNSSVNQETNNALREQLLKEVQTANSNQPTTLAGMVYLHHYHILISSCVMLEVLHAMGDQKFFSEAGCLHSVVPHDVSVTVDDVMNHGEKKARVLQNQTTVHCLDLEAIDGERFKGLQEANLQVEWTLYERDDSSICEVDKGSHPTKEELLTATIFSPVPQSKDTNVVSCLLQPKNKKADAHVGAMILVNMCGKPILEGVEVCQDYLFNNLLPLAGDHGLEHNRKGGSSGKIKLDSQPTICLLKRPGKFPVRRRAMILIALNTPKVTGLLGLYMKAGEAGRIVASWIYPTPQYGGSLSLSSGAALEVLNKSKVLQRLPACRVIAAMICHDYNNNQANQIGTVIREAARKLLDEWQHCVFMSQIGGARATNHHKRRHNRNRRPLIHMATHAFHTLVAHPVGAHRDVFANNGTDCIENKLILVSSDWSPRKGNHLVSRGRGGLPSFFTFAILDWDGPSVRRRRRYEALGGREDRITHRNPDTFGELITTHLTELQQMWWNSMNENQQEAYVEGLAIPGMVPPPLGNVEVPAPGGPEGFNNWLHGIQQAD</sequence>
<protein>
    <submittedName>
        <fullName evidence="2">Uncharacterized protein</fullName>
    </submittedName>
</protein>
<feature type="region of interest" description="Disordered" evidence="1">
    <location>
        <begin position="134"/>
        <end position="155"/>
    </location>
</feature>
<feature type="compositionally biased region" description="Basic residues" evidence="1">
    <location>
        <begin position="142"/>
        <end position="154"/>
    </location>
</feature>